<organism evidence="3 5">
    <name type="scientific">Phytophthora rubi</name>
    <dbReference type="NCBI Taxonomy" id="129364"/>
    <lineage>
        <taxon>Eukaryota</taxon>
        <taxon>Sar</taxon>
        <taxon>Stramenopiles</taxon>
        <taxon>Oomycota</taxon>
        <taxon>Peronosporomycetes</taxon>
        <taxon>Peronosporales</taxon>
        <taxon>Peronosporaceae</taxon>
        <taxon>Phytophthora</taxon>
    </lineage>
</organism>
<name>A0A6A4EFC2_9STRA</name>
<dbReference type="EMBL" id="QXFV01002577">
    <property type="protein sequence ID" value="KAE8985922.1"/>
    <property type="molecule type" value="Genomic_DNA"/>
</dbReference>
<evidence type="ECO:0000313" key="3">
    <source>
        <dbReference type="EMBL" id="KAE9321538.1"/>
    </source>
</evidence>
<evidence type="ECO:0000313" key="5">
    <source>
        <dbReference type="Proteomes" id="UP000434957"/>
    </source>
</evidence>
<protein>
    <submittedName>
        <fullName evidence="3">Uncharacterized protein</fullName>
    </submittedName>
</protein>
<dbReference type="Proteomes" id="UP000434957">
    <property type="component" value="Unassembled WGS sequence"/>
</dbReference>
<dbReference type="EMBL" id="QXFU01001234">
    <property type="protein sequence ID" value="KAE9007171.1"/>
    <property type="molecule type" value="Genomic_DNA"/>
</dbReference>
<evidence type="ECO:0000313" key="4">
    <source>
        <dbReference type="Proteomes" id="UP000429607"/>
    </source>
</evidence>
<comment type="caution">
    <text evidence="3">The sequence shown here is derived from an EMBL/GenBank/DDBJ whole genome shotgun (WGS) entry which is preliminary data.</text>
</comment>
<evidence type="ECO:0000313" key="2">
    <source>
        <dbReference type="EMBL" id="KAE9007171.1"/>
    </source>
</evidence>
<evidence type="ECO:0000313" key="1">
    <source>
        <dbReference type="EMBL" id="KAE8985922.1"/>
    </source>
</evidence>
<proteinExistence type="predicted"/>
<dbReference type="Proteomes" id="UP000435112">
    <property type="component" value="Unassembled WGS sequence"/>
</dbReference>
<evidence type="ECO:0000313" key="6">
    <source>
        <dbReference type="Proteomes" id="UP000435112"/>
    </source>
</evidence>
<keyword evidence="5" id="KW-1185">Reference proteome</keyword>
<reference evidence="3 5" key="1">
    <citation type="submission" date="2018-08" db="EMBL/GenBank/DDBJ databases">
        <title>Genomic investigation of the strawberry pathogen Phytophthora fragariae indicates pathogenicity is determined by transcriptional variation in three key races.</title>
        <authorList>
            <person name="Adams T.M."/>
            <person name="Armitage A.D."/>
            <person name="Sobczyk M.K."/>
            <person name="Bates H.J."/>
            <person name="Dunwell J.M."/>
            <person name="Nellist C.F."/>
            <person name="Harrison R.J."/>
        </authorList>
    </citation>
    <scope>NUCLEOTIDE SEQUENCE [LARGE SCALE GENOMIC DNA]</scope>
    <source>
        <strain evidence="1 4">SCRP249</strain>
        <strain evidence="2 6">SCRP324</strain>
        <strain evidence="3 5">SCRP333</strain>
    </source>
</reference>
<sequence>MTGTTGLCQAWSRSCKRREQLPGLGQAVVNATWKFRALVAW</sequence>
<gene>
    <name evidence="1" type="ORF">PR001_g22747</name>
    <name evidence="2" type="ORF">PR002_g16284</name>
    <name evidence="3" type="ORF">PR003_g17446</name>
</gene>
<dbReference type="AlphaFoldDB" id="A0A6A4EFC2"/>
<dbReference type="EMBL" id="QXFT01001336">
    <property type="protein sequence ID" value="KAE9321538.1"/>
    <property type="molecule type" value="Genomic_DNA"/>
</dbReference>
<dbReference type="Proteomes" id="UP000429607">
    <property type="component" value="Unassembled WGS sequence"/>
</dbReference>
<accession>A0A6A4EFC2</accession>